<dbReference type="CDD" id="cd05474">
    <property type="entry name" value="SAP_like"/>
    <property type="match status" value="1"/>
</dbReference>
<dbReference type="InterPro" id="IPR001969">
    <property type="entry name" value="Aspartic_peptidase_AS"/>
</dbReference>
<proteinExistence type="inferred from homology"/>
<dbReference type="PROSITE" id="PS00141">
    <property type="entry name" value="ASP_PROTEASE"/>
    <property type="match status" value="2"/>
</dbReference>
<dbReference type="Pfam" id="PF00026">
    <property type="entry name" value="Asp"/>
    <property type="match status" value="1"/>
</dbReference>
<dbReference type="Gene3D" id="2.40.70.10">
    <property type="entry name" value="Acid Proteases"/>
    <property type="match status" value="2"/>
</dbReference>
<dbReference type="InterPro" id="IPR033121">
    <property type="entry name" value="PEPTIDASE_A1"/>
</dbReference>
<dbReference type="InterPro" id="IPR033876">
    <property type="entry name" value="SAP-like"/>
</dbReference>
<evidence type="ECO:0000256" key="6">
    <source>
        <dbReference type="PIRSR" id="PIRSR601461-1"/>
    </source>
</evidence>
<keyword evidence="2 8" id="KW-0645">Protease</keyword>
<comment type="similarity">
    <text evidence="1 8">Belongs to the peptidase A1 family.</text>
</comment>
<gene>
    <name evidence="11" type="ORF">KABA2_12S03432</name>
</gene>
<dbReference type="FunFam" id="2.40.70.10:FF:000023">
    <property type="entry name" value="Aspartic protease"/>
    <property type="match status" value="1"/>
</dbReference>
<dbReference type="EMBL" id="CAEFZW010000012">
    <property type="protein sequence ID" value="CAB4256967.1"/>
    <property type="molecule type" value="Genomic_DNA"/>
</dbReference>
<dbReference type="SUPFAM" id="SSF50630">
    <property type="entry name" value="Acid proteases"/>
    <property type="match status" value="1"/>
</dbReference>
<dbReference type="OrthoDB" id="771136at2759"/>
<protein>
    <submittedName>
        <fullName evidence="11">Similar to Saccharomyces cerevisiae YDR144C MKC7 GPI-anchored aspartyl protease, member of the yapsin family of proteases involved in cell wall growth and maintenance</fullName>
    </submittedName>
</protein>
<evidence type="ECO:0000256" key="1">
    <source>
        <dbReference type="ARBA" id="ARBA00007447"/>
    </source>
</evidence>
<evidence type="ECO:0000259" key="10">
    <source>
        <dbReference type="PROSITE" id="PS51767"/>
    </source>
</evidence>
<dbReference type="PANTHER" id="PTHR47966:SF65">
    <property type="entry name" value="ASPARTIC-TYPE ENDOPEPTIDASE"/>
    <property type="match status" value="1"/>
</dbReference>
<organism evidence="11 12">
    <name type="scientific">Maudiozyma barnettii</name>
    <dbReference type="NCBI Taxonomy" id="61262"/>
    <lineage>
        <taxon>Eukaryota</taxon>
        <taxon>Fungi</taxon>
        <taxon>Dikarya</taxon>
        <taxon>Ascomycota</taxon>
        <taxon>Saccharomycotina</taxon>
        <taxon>Saccharomycetes</taxon>
        <taxon>Saccharomycetales</taxon>
        <taxon>Saccharomycetaceae</taxon>
        <taxon>Maudiozyma</taxon>
    </lineage>
</organism>
<sequence length="513" mass="54321">MKLVTYAYLLSTVSAVVVPSKRDLSRGKVLKLPFRKTHNDSSSVVTSDGRVLVKRESSNEFAITNQKTFYSVDLSIGTPSQDVTVLLDTGSSDLWVTGYNNPYCISTSKITSPLNESESKSSSGTIDCAKYGTFNKGESSTFHDNETSFSITYGDQSFARGSWGQDVLSLDGVDISGLSFAVADNTDSNVGVLGIGFEALETTTGTSGSVADSHTYPNLPVVLKSSGTIDTVAYSLYLDDASAMEGSVLFGGIDSSKYTGTLYTVPIINIYEGFSKPIALDITLQGLGVSSSNGKETITTSSIPVLLDSGTTLTYFPTSYVSLVADTIGASYVSSGLYGMTCPSDDDDRQLVFDFGGFHIEAPLSSFLITSSSGSNVCFLGMVAQDSLPAILGDLFLTHAYVVYDLDNYEISMAQASYTDAEEDIEAILSSVPDAVNAPGYSNTWDGNQVYTSGGNIFTLDNDNVSPTTTTTSAPTSSPTVTTSSFIASTSATAQCNDGDFFDNILCFLDSIL</sequence>
<dbReference type="PRINTS" id="PR00792">
    <property type="entry name" value="PEPSIN"/>
</dbReference>
<keyword evidence="7" id="KW-1015">Disulfide bond</keyword>
<evidence type="ECO:0000256" key="5">
    <source>
        <dbReference type="ARBA" id="ARBA00022801"/>
    </source>
</evidence>
<feature type="active site" evidence="6">
    <location>
        <position position="308"/>
    </location>
</feature>
<evidence type="ECO:0000256" key="4">
    <source>
        <dbReference type="ARBA" id="ARBA00022750"/>
    </source>
</evidence>
<dbReference type="PANTHER" id="PTHR47966">
    <property type="entry name" value="BETA-SITE APP-CLEAVING ENZYME, ISOFORM A-RELATED"/>
    <property type="match status" value="1"/>
</dbReference>
<evidence type="ECO:0000256" key="2">
    <source>
        <dbReference type="ARBA" id="ARBA00022670"/>
    </source>
</evidence>
<evidence type="ECO:0000256" key="8">
    <source>
        <dbReference type="RuleBase" id="RU000454"/>
    </source>
</evidence>
<keyword evidence="4 8" id="KW-0064">Aspartyl protease</keyword>
<comment type="caution">
    <text evidence="11">The sequence shown here is derived from an EMBL/GenBank/DDBJ whole genome shotgun (WGS) entry which is preliminary data.</text>
</comment>
<evidence type="ECO:0000313" key="12">
    <source>
        <dbReference type="Proteomes" id="UP000644660"/>
    </source>
</evidence>
<evidence type="ECO:0000256" key="9">
    <source>
        <dbReference type="SAM" id="SignalP"/>
    </source>
</evidence>
<feature type="chain" id="PRO_5034840228" evidence="9">
    <location>
        <begin position="16"/>
        <end position="513"/>
    </location>
</feature>
<evidence type="ECO:0000313" key="11">
    <source>
        <dbReference type="EMBL" id="CAB4256967.1"/>
    </source>
</evidence>
<evidence type="ECO:0000256" key="7">
    <source>
        <dbReference type="PIRSR" id="PIRSR601461-2"/>
    </source>
</evidence>
<feature type="active site" evidence="6">
    <location>
        <position position="88"/>
    </location>
</feature>
<dbReference type="AlphaFoldDB" id="A0A8H2ZJX0"/>
<feature type="signal peptide" evidence="9">
    <location>
        <begin position="1"/>
        <end position="15"/>
    </location>
</feature>
<dbReference type="GO" id="GO:0006508">
    <property type="term" value="P:proteolysis"/>
    <property type="evidence" value="ECO:0007669"/>
    <property type="project" value="UniProtKB-KW"/>
</dbReference>
<name>A0A8H2ZJX0_9SACH</name>
<feature type="domain" description="Peptidase A1" evidence="10">
    <location>
        <begin position="70"/>
        <end position="414"/>
    </location>
</feature>
<dbReference type="GeneID" id="64860075"/>
<dbReference type="PROSITE" id="PS51767">
    <property type="entry name" value="PEPTIDASE_A1"/>
    <property type="match status" value="1"/>
</dbReference>
<accession>A0A8H2ZJX0</accession>
<dbReference type="InterPro" id="IPR021109">
    <property type="entry name" value="Peptidase_aspartic_dom_sf"/>
</dbReference>
<dbReference type="GO" id="GO:0004190">
    <property type="term" value="F:aspartic-type endopeptidase activity"/>
    <property type="evidence" value="ECO:0007669"/>
    <property type="project" value="UniProtKB-KW"/>
</dbReference>
<keyword evidence="12" id="KW-1185">Reference proteome</keyword>
<dbReference type="FunFam" id="2.40.70.10:FF:000011">
    <property type="entry name" value="Aspartic protease"/>
    <property type="match status" value="1"/>
</dbReference>
<dbReference type="RefSeq" id="XP_041408811.1">
    <property type="nucleotide sequence ID" value="XM_041552877.1"/>
</dbReference>
<keyword evidence="3 9" id="KW-0732">Signal</keyword>
<reference evidence="11 12" key="1">
    <citation type="submission" date="2020-05" db="EMBL/GenBank/DDBJ databases">
        <authorList>
            <person name="Casaregola S."/>
            <person name="Devillers H."/>
            <person name="Grondin C."/>
        </authorList>
    </citation>
    <scope>NUCLEOTIDE SEQUENCE [LARGE SCALE GENOMIC DNA]</scope>
    <source>
        <strain evidence="11 12">CLIB 1767</strain>
    </source>
</reference>
<dbReference type="InterPro" id="IPR001461">
    <property type="entry name" value="Aspartic_peptidase_A1"/>
</dbReference>
<evidence type="ECO:0000256" key="3">
    <source>
        <dbReference type="ARBA" id="ARBA00022729"/>
    </source>
</evidence>
<dbReference type="Proteomes" id="UP000644660">
    <property type="component" value="Unassembled WGS sequence"/>
</dbReference>
<feature type="disulfide bond" evidence="7">
    <location>
        <begin position="342"/>
        <end position="378"/>
    </location>
</feature>
<dbReference type="GO" id="GO:0071944">
    <property type="term" value="C:cell periphery"/>
    <property type="evidence" value="ECO:0007669"/>
    <property type="project" value="UniProtKB-ARBA"/>
</dbReference>
<keyword evidence="5 8" id="KW-0378">Hydrolase</keyword>